<accession>A0A1R3I6X6</accession>
<dbReference type="InterPro" id="IPR052929">
    <property type="entry name" value="RNase_H-like_EbsB-rel"/>
</dbReference>
<feature type="chain" id="PRO_5010305476" evidence="1">
    <location>
        <begin position="35"/>
        <end position="250"/>
    </location>
</feature>
<proteinExistence type="predicted"/>
<dbReference type="Proteomes" id="UP000187203">
    <property type="component" value="Unassembled WGS sequence"/>
</dbReference>
<evidence type="ECO:0000313" key="2">
    <source>
        <dbReference type="EMBL" id="OMO78337.1"/>
    </source>
</evidence>
<gene>
    <name evidence="2" type="ORF">COLO4_24777</name>
</gene>
<keyword evidence="3" id="KW-1185">Reference proteome</keyword>
<name>A0A1R3I6X6_9ROSI</name>
<reference evidence="3" key="1">
    <citation type="submission" date="2013-09" db="EMBL/GenBank/DDBJ databases">
        <title>Corchorus olitorius genome sequencing.</title>
        <authorList>
            <person name="Alam M."/>
            <person name="Haque M.S."/>
            <person name="Islam M.S."/>
            <person name="Emdad E.M."/>
            <person name="Islam M.M."/>
            <person name="Ahmed B."/>
            <person name="Halim A."/>
            <person name="Hossen Q.M.M."/>
            <person name="Hossain M.Z."/>
            <person name="Ahmed R."/>
            <person name="Khan M.M."/>
            <person name="Islam R."/>
            <person name="Rashid M.M."/>
            <person name="Khan S.A."/>
            <person name="Rahman M.S."/>
            <person name="Alam M."/>
            <person name="Yahiya A.S."/>
            <person name="Khan M.S."/>
            <person name="Azam M.S."/>
            <person name="Haque T."/>
            <person name="Lashkar M.Z.H."/>
            <person name="Akhand A.I."/>
            <person name="Morshed G."/>
            <person name="Roy S."/>
            <person name="Uddin K.S."/>
            <person name="Rabeya T."/>
            <person name="Hossain A.S."/>
            <person name="Chowdhury A."/>
            <person name="Snigdha A.R."/>
            <person name="Mortoza M.S."/>
            <person name="Matin S.A."/>
            <person name="Hoque S.M.E."/>
            <person name="Islam M.K."/>
            <person name="Roy D.K."/>
            <person name="Haider R."/>
            <person name="Moosa M.M."/>
            <person name="Elias S.M."/>
            <person name="Hasan A.M."/>
            <person name="Jahan S."/>
            <person name="Shafiuddin M."/>
            <person name="Mahmood N."/>
            <person name="Shommy N.S."/>
        </authorList>
    </citation>
    <scope>NUCLEOTIDE SEQUENCE [LARGE SCALE GENOMIC DNA]</scope>
    <source>
        <strain evidence="3">cv. O-4</strain>
    </source>
</reference>
<comment type="caution">
    <text evidence="2">The sequence shown here is derived from an EMBL/GenBank/DDBJ whole genome shotgun (WGS) entry which is preliminary data.</text>
</comment>
<dbReference type="PANTHER" id="PTHR47074">
    <property type="entry name" value="BNAC02G40300D PROTEIN"/>
    <property type="match status" value="1"/>
</dbReference>
<dbReference type="InterPro" id="IPR044730">
    <property type="entry name" value="RNase_H-like_dom_plant"/>
</dbReference>
<dbReference type="EMBL" id="AWUE01018770">
    <property type="protein sequence ID" value="OMO78337.1"/>
    <property type="molecule type" value="Genomic_DNA"/>
</dbReference>
<dbReference type="CDD" id="cd06222">
    <property type="entry name" value="RNase_H_like"/>
    <property type="match status" value="1"/>
</dbReference>
<evidence type="ECO:0000313" key="3">
    <source>
        <dbReference type="Proteomes" id="UP000187203"/>
    </source>
</evidence>
<evidence type="ECO:0000256" key="1">
    <source>
        <dbReference type="SAM" id="SignalP"/>
    </source>
</evidence>
<dbReference type="PANTHER" id="PTHR47074:SF11">
    <property type="entry name" value="REVERSE TRANSCRIPTASE-LIKE PROTEIN"/>
    <property type="match status" value="1"/>
</dbReference>
<keyword evidence="1" id="KW-0732">Signal</keyword>
<organism evidence="2 3">
    <name type="scientific">Corchorus olitorius</name>
    <dbReference type="NCBI Taxonomy" id="93759"/>
    <lineage>
        <taxon>Eukaryota</taxon>
        <taxon>Viridiplantae</taxon>
        <taxon>Streptophyta</taxon>
        <taxon>Embryophyta</taxon>
        <taxon>Tracheophyta</taxon>
        <taxon>Spermatophyta</taxon>
        <taxon>Magnoliopsida</taxon>
        <taxon>eudicotyledons</taxon>
        <taxon>Gunneridae</taxon>
        <taxon>Pentapetalae</taxon>
        <taxon>rosids</taxon>
        <taxon>malvids</taxon>
        <taxon>Malvales</taxon>
        <taxon>Malvaceae</taxon>
        <taxon>Grewioideae</taxon>
        <taxon>Apeibeae</taxon>
        <taxon>Corchorus</taxon>
    </lineage>
</organism>
<feature type="signal peptide" evidence="1">
    <location>
        <begin position="1"/>
        <end position="34"/>
    </location>
</feature>
<dbReference type="AlphaFoldDB" id="A0A1R3I6X6"/>
<sequence length="250" mass="26342">MTQKQLFSSPLFPGCCVLRSLLFLRSRLLGASNAEDPFYPGRSPWCVGGGVSVVSCAKIGVASKSVAESMVALVVNGGAVRRSGSDISHALSVRGGGGNLGRSGESLVRPGQSLGLPLGQGEDDLSSYIPGIGSDTIRLGEAKTRDPERVIFRADKGIAECVKLLEEKEVAAMVTTKDEPKWIALEEGWMKFIVDGAYDISNQCAGIGIVARNSEGKLIVGVDCQKIVQNLFMAEALALKEGLKLGADDT</sequence>
<protein>
    <submittedName>
        <fullName evidence="2">Uncharacterized protein</fullName>
    </submittedName>
</protein>